<name>A0AB73T0E1_9FIRM</name>
<evidence type="ECO:0000256" key="5">
    <source>
        <dbReference type="ARBA" id="ARBA00023136"/>
    </source>
</evidence>
<protein>
    <submittedName>
        <fullName evidence="8">Diguanylate cyclase (GGDEF)-like protein</fullName>
    </submittedName>
</protein>
<comment type="subcellular location">
    <subcellularLocation>
        <location evidence="1">Cell membrane</location>
        <topology evidence="1">Multi-pass membrane protein</topology>
    </subcellularLocation>
</comment>
<feature type="domain" description="GGDEF" evidence="7">
    <location>
        <begin position="354"/>
        <end position="479"/>
    </location>
</feature>
<dbReference type="GO" id="GO:0052621">
    <property type="term" value="F:diguanylate cyclase activity"/>
    <property type="evidence" value="ECO:0007669"/>
    <property type="project" value="TreeGrafter"/>
</dbReference>
<keyword evidence="5 6" id="KW-0472">Membrane</keyword>
<dbReference type="SMART" id="SM00267">
    <property type="entry name" value="GGDEF"/>
    <property type="match status" value="1"/>
</dbReference>
<organism evidence="8 9">
    <name type="scientific">Murimonas intestini</name>
    <dbReference type="NCBI Taxonomy" id="1337051"/>
    <lineage>
        <taxon>Bacteria</taxon>
        <taxon>Bacillati</taxon>
        <taxon>Bacillota</taxon>
        <taxon>Clostridia</taxon>
        <taxon>Lachnospirales</taxon>
        <taxon>Lachnospiraceae</taxon>
        <taxon>Murimonas</taxon>
    </lineage>
</organism>
<evidence type="ECO:0000259" key="7">
    <source>
        <dbReference type="PROSITE" id="PS50887"/>
    </source>
</evidence>
<dbReference type="PANTHER" id="PTHR45138:SF9">
    <property type="entry name" value="DIGUANYLATE CYCLASE DGCM-RELATED"/>
    <property type="match status" value="1"/>
</dbReference>
<keyword evidence="3 6" id="KW-0812">Transmembrane</keyword>
<dbReference type="InterPro" id="IPR043128">
    <property type="entry name" value="Rev_trsase/Diguanyl_cyclase"/>
</dbReference>
<feature type="transmembrane region" description="Helical" evidence="6">
    <location>
        <begin position="18"/>
        <end position="40"/>
    </location>
</feature>
<dbReference type="InterPro" id="IPR050469">
    <property type="entry name" value="Diguanylate_Cyclase"/>
</dbReference>
<dbReference type="Proteomes" id="UP000245412">
    <property type="component" value="Unassembled WGS sequence"/>
</dbReference>
<proteinExistence type="predicted"/>
<dbReference type="InterPro" id="IPR000160">
    <property type="entry name" value="GGDEF_dom"/>
</dbReference>
<keyword evidence="9" id="KW-1185">Reference proteome</keyword>
<dbReference type="RefSeq" id="WP_148409644.1">
    <property type="nucleotide sequence ID" value="NZ_CABJAT010000002.1"/>
</dbReference>
<sequence>MDKTEGNTVAKRRYSKKVLSVCAVIILMIAGCIWLNMYYYNEVQSSLMQQTYSDLKKENERAESYLSGRIKAKIEWLDIIAAFCDMPDGSGDENWRQIIDRYKNEKFQFGIADANGTLYFAAGNTVDVSGKDYYQRVMMGERVVSQVLKNDFGNQDGVVMAVPIIRNDEIIGAVCLEYTTLELGEYINDSKMSESGANLVFDKSGEVTASYPGMESFDTVYDMLAKMDYKEEGVLEKLKEDVKEGRSGYAVYYNNNKMRLIYYAPADIKDWTILSLVVTDSYETTIDEIRFLSAASLIGTIIMLAVIAVLTVYVVGQRRKEMQVVSTDALTGVLTREAARKLVEQKLRKGYEKGNYACIFMDIDDFKKINDTYGHDRGDRVLIEAGEILKRCIKRNDIVCRYGGDEFCVWVNSARTQEEIEALAEDILAAFRGTKLIHVCLGIALRGMGEKNYDLIVKRADEALYCAKRQGKNRYCIKK</sequence>
<comment type="caution">
    <text evidence="8">The sequence shown here is derived from an EMBL/GenBank/DDBJ whole genome shotgun (WGS) entry which is preliminary data.</text>
</comment>
<evidence type="ECO:0000256" key="4">
    <source>
        <dbReference type="ARBA" id="ARBA00022989"/>
    </source>
</evidence>
<dbReference type="EMBL" id="QGGY01000013">
    <property type="protein sequence ID" value="PWJ73327.1"/>
    <property type="molecule type" value="Genomic_DNA"/>
</dbReference>
<dbReference type="SUPFAM" id="SSF55073">
    <property type="entry name" value="Nucleotide cyclase"/>
    <property type="match status" value="1"/>
</dbReference>
<dbReference type="Gene3D" id="3.30.70.270">
    <property type="match status" value="1"/>
</dbReference>
<evidence type="ECO:0000313" key="8">
    <source>
        <dbReference type="EMBL" id="PWJ73327.1"/>
    </source>
</evidence>
<reference evidence="8 9" key="1">
    <citation type="submission" date="2018-05" db="EMBL/GenBank/DDBJ databases">
        <authorList>
            <person name="Goeker M."/>
            <person name="Huntemann M."/>
            <person name="Clum A."/>
            <person name="Pillay M."/>
            <person name="Palaniappan K."/>
            <person name="Varghese N."/>
            <person name="Mikhailova N."/>
            <person name="Stamatis D."/>
            <person name="Reddy T."/>
            <person name="Daum C."/>
            <person name="Shapiro N."/>
            <person name="Ivanova N."/>
            <person name="Kyrpides N."/>
            <person name="Woyke T."/>
        </authorList>
    </citation>
    <scope>NUCLEOTIDE SEQUENCE [LARGE SCALE GENOMIC DNA]</scope>
    <source>
        <strain evidence="8 9">DSM 26524</strain>
    </source>
</reference>
<dbReference type="GO" id="GO:0005886">
    <property type="term" value="C:plasma membrane"/>
    <property type="evidence" value="ECO:0007669"/>
    <property type="project" value="UniProtKB-SubCell"/>
</dbReference>
<keyword evidence="2" id="KW-1003">Cell membrane</keyword>
<dbReference type="Gene3D" id="3.30.450.20">
    <property type="entry name" value="PAS domain"/>
    <property type="match status" value="1"/>
</dbReference>
<keyword evidence="4 6" id="KW-1133">Transmembrane helix</keyword>
<evidence type="ECO:0000313" key="9">
    <source>
        <dbReference type="Proteomes" id="UP000245412"/>
    </source>
</evidence>
<dbReference type="InterPro" id="IPR033479">
    <property type="entry name" value="dCache_1"/>
</dbReference>
<dbReference type="Pfam" id="PF02743">
    <property type="entry name" value="dCache_1"/>
    <property type="match status" value="1"/>
</dbReference>
<evidence type="ECO:0000256" key="2">
    <source>
        <dbReference type="ARBA" id="ARBA00022475"/>
    </source>
</evidence>
<dbReference type="PROSITE" id="PS50887">
    <property type="entry name" value="GGDEF"/>
    <property type="match status" value="1"/>
</dbReference>
<gene>
    <name evidence="8" type="ORF">C7383_113113</name>
</gene>
<evidence type="ECO:0000256" key="1">
    <source>
        <dbReference type="ARBA" id="ARBA00004651"/>
    </source>
</evidence>
<dbReference type="AlphaFoldDB" id="A0AB73T0E1"/>
<dbReference type="InterPro" id="IPR029787">
    <property type="entry name" value="Nucleotide_cyclase"/>
</dbReference>
<dbReference type="CDD" id="cd01949">
    <property type="entry name" value="GGDEF"/>
    <property type="match status" value="1"/>
</dbReference>
<dbReference type="PROSITE" id="PS51257">
    <property type="entry name" value="PROKAR_LIPOPROTEIN"/>
    <property type="match status" value="1"/>
</dbReference>
<dbReference type="PANTHER" id="PTHR45138">
    <property type="entry name" value="REGULATORY COMPONENTS OF SENSORY TRANSDUCTION SYSTEM"/>
    <property type="match status" value="1"/>
</dbReference>
<evidence type="ECO:0000256" key="6">
    <source>
        <dbReference type="SAM" id="Phobius"/>
    </source>
</evidence>
<accession>A0AB73T0E1</accession>
<dbReference type="NCBIfam" id="TIGR00254">
    <property type="entry name" value="GGDEF"/>
    <property type="match status" value="1"/>
</dbReference>
<dbReference type="Pfam" id="PF00990">
    <property type="entry name" value="GGDEF"/>
    <property type="match status" value="1"/>
</dbReference>
<feature type="transmembrane region" description="Helical" evidence="6">
    <location>
        <begin position="291"/>
        <end position="315"/>
    </location>
</feature>
<evidence type="ECO:0000256" key="3">
    <source>
        <dbReference type="ARBA" id="ARBA00022692"/>
    </source>
</evidence>